<feature type="region of interest" description="Disordered" evidence="1">
    <location>
        <begin position="34"/>
        <end position="86"/>
    </location>
</feature>
<reference evidence="2 3" key="1">
    <citation type="submission" date="2021-02" db="EMBL/GenBank/DDBJ databases">
        <title>De Novo genome assembly of isolated myxobacteria.</title>
        <authorList>
            <person name="Stevens D.C."/>
        </authorList>
    </citation>
    <scope>NUCLEOTIDE SEQUENCE [LARGE SCALE GENOMIC DNA]</scope>
    <source>
        <strain evidence="3">SCPEA02</strain>
    </source>
</reference>
<accession>A0ABX7NTC1</accession>
<evidence type="ECO:0008006" key="4">
    <source>
        <dbReference type="Google" id="ProtNLM"/>
    </source>
</evidence>
<name>A0ABX7NTC1_9BACT</name>
<evidence type="ECO:0000256" key="1">
    <source>
        <dbReference type="SAM" id="MobiDB-lite"/>
    </source>
</evidence>
<dbReference type="EMBL" id="CP071090">
    <property type="protein sequence ID" value="QSQ20644.1"/>
    <property type="molecule type" value="Genomic_DNA"/>
</dbReference>
<feature type="compositionally biased region" description="Polar residues" evidence="1">
    <location>
        <begin position="62"/>
        <end position="81"/>
    </location>
</feature>
<protein>
    <recommendedName>
        <fullName evidence="4">Lipoprotein</fullName>
    </recommendedName>
</protein>
<sequence>MPTPYEDSRMRKSPAPFLSRAGLLCAALALAPGCKSVQPKPTTPTGGTPPGQDAGPSAPEAGSQTLNTATSGTPAQGTSPWQRARVGDRVTYSFSANRSPSARRSAEGGTNVPSAVAGVVTVEVLAVKAPWVWLGISFAGDGGTPLPQPRLARSLVVPVRSDSTRTLEVPREGAQTLEQPTAAGRTWEAKRYLDDKRPVDGPLENRLYAVDPGPLYLTNGLLDASTTLSGFGAAGGSQLTLMEVHQGAADATSTLPAFSLPLGPGTFYDVRMDSGGTPSVMRTCLAAERGHVLRVQSAPTEDVNAPCPDFTQAEPLPLEEAVLSLALTALGDSQWPPRPAGASLPTRSMLAFDGSKVPVLQVESSEDVGGTRGVREVTYAADPWDGTLNGLAQEARFQALSDVLYRAPQRGKREPVDGTRLVQWGTWVQGVKP</sequence>
<evidence type="ECO:0000313" key="2">
    <source>
        <dbReference type="EMBL" id="QSQ20644.1"/>
    </source>
</evidence>
<keyword evidence="3" id="KW-1185">Reference proteome</keyword>
<dbReference type="Proteomes" id="UP000662747">
    <property type="component" value="Chromosome"/>
</dbReference>
<dbReference type="InterPro" id="IPR045712">
    <property type="entry name" value="DUF6068"/>
</dbReference>
<organism evidence="2 3">
    <name type="scientific">Pyxidicoccus parkwayensis</name>
    <dbReference type="NCBI Taxonomy" id="2813578"/>
    <lineage>
        <taxon>Bacteria</taxon>
        <taxon>Pseudomonadati</taxon>
        <taxon>Myxococcota</taxon>
        <taxon>Myxococcia</taxon>
        <taxon>Myxococcales</taxon>
        <taxon>Cystobacterineae</taxon>
        <taxon>Myxococcaceae</taxon>
        <taxon>Pyxidicoccus</taxon>
    </lineage>
</organism>
<evidence type="ECO:0000313" key="3">
    <source>
        <dbReference type="Proteomes" id="UP000662747"/>
    </source>
</evidence>
<proteinExistence type="predicted"/>
<gene>
    <name evidence="2" type="ORF">JY651_36230</name>
</gene>
<dbReference type="Pfam" id="PF19544">
    <property type="entry name" value="DUF6068"/>
    <property type="match status" value="1"/>
</dbReference>